<organism evidence="1 2">
    <name type="scientific">Corticimicrobacter populi</name>
    <dbReference type="NCBI Taxonomy" id="2175229"/>
    <lineage>
        <taxon>Bacteria</taxon>
        <taxon>Pseudomonadati</taxon>
        <taxon>Pseudomonadota</taxon>
        <taxon>Betaproteobacteria</taxon>
        <taxon>Burkholderiales</taxon>
        <taxon>Alcaligenaceae</taxon>
        <taxon>Corticimicrobacter</taxon>
    </lineage>
</organism>
<evidence type="ECO:0000313" key="1">
    <source>
        <dbReference type="EMBL" id="PWF24808.1"/>
    </source>
</evidence>
<sequence length="105" mass="11046">MVFNVPSAGNPVSDAATVLEIRTGLQTSMSVALDQYLRNPSLEGVIVVSDNNALAAAVAEAAMQRWTGAVQYPLLCVVADANEVAELDALAVRKHIRLRGVIAAD</sequence>
<keyword evidence="2" id="KW-1185">Reference proteome</keyword>
<comment type="caution">
    <text evidence="1">The sequence shown here is derived from an EMBL/GenBank/DDBJ whole genome shotgun (WGS) entry which is preliminary data.</text>
</comment>
<protein>
    <submittedName>
        <fullName evidence="1">Uncharacterized protein</fullName>
    </submittedName>
</protein>
<dbReference type="Proteomes" id="UP000245212">
    <property type="component" value="Unassembled WGS sequence"/>
</dbReference>
<gene>
    <name evidence="1" type="ORF">DD235_01050</name>
</gene>
<dbReference type="EMBL" id="QETA01000001">
    <property type="protein sequence ID" value="PWF24808.1"/>
    <property type="molecule type" value="Genomic_DNA"/>
</dbReference>
<proteinExistence type="predicted"/>
<evidence type="ECO:0000313" key="2">
    <source>
        <dbReference type="Proteomes" id="UP000245212"/>
    </source>
</evidence>
<name>A0A2V1K3K5_9BURK</name>
<accession>A0A2V1K3K5</accession>
<reference evidence="2" key="1">
    <citation type="submission" date="2018-05" db="EMBL/GenBank/DDBJ databases">
        <authorList>
            <person name="Li Y."/>
        </authorList>
    </citation>
    <scope>NUCLEOTIDE SEQUENCE [LARGE SCALE GENOMIC DNA]</scope>
    <source>
        <strain evidence="2">3d-2-2</strain>
    </source>
</reference>
<dbReference type="AlphaFoldDB" id="A0A2V1K3K5"/>